<dbReference type="CDD" id="cd17321">
    <property type="entry name" value="MFS_MMR_MDR_like"/>
    <property type="match status" value="1"/>
</dbReference>
<dbReference type="EMBL" id="BAAAQN010000012">
    <property type="protein sequence ID" value="GAA2026856.1"/>
    <property type="molecule type" value="Genomic_DNA"/>
</dbReference>
<feature type="transmembrane region" description="Helical" evidence="6">
    <location>
        <begin position="108"/>
        <end position="126"/>
    </location>
</feature>
<feature type="transmembrane region" description="Helical" evidence="6">
    <location>
        <begin position="483"/>
        <end position="503"/>
    </location>
</feature>
<evidence type="ECO:0000256" key="5">
    <source>
        <dbReference type="SAM" id="MobiDB-lite"/>
    </source>
</evidence>
<feature type="transmembrane region" description="Helical" evidence="6">
    <location>
        <begin position="370"/>
        <end position="388"/>
    </location>
</feature>
<gene>
    <name evidence="8" type="ORF">GCM10009839_26840</name>
</gene>
<keyword evidence="2 6" id="KW-0812">Transmembrane</keyword>
<dbReference type="PANTHER" id="PTHR42718:SF39">
    <property type="entry name" value="ACTINORHODIN TRANSPORTER-RELATED"/>
    <property type="match status" value="1"/>
</dbReference>
<feature type="transmembrane region" description="Helical" evidence="6">
    <location>
        <begin position="259"/>
        <end position="279"/>
    </location>
</feature>
<dbReference type="Pfam" id="PF07690">
    <property type="entry name" value="MFS_1"/>
    <property type="match status" value="2"/>
</dbReference>
<dbReference type="Gene3D" id="1.20.1250.20">
    <property type="entry name" value="MFS general substrate transporter like domains"/>
    <property type="match status" value="1"/>
</dbReference>
<protein>
    <submittedName>
        <fullName evidence="8">MFS transporter</fullName>
    </submittedName>
</protein>
<dbReference type="PANTHER" id="PTHR42718">
    <property type="entry name" value="MAJOR FACILITATOR SUPERFAMILY MULTIDRUG TRANSPORTER MFSC"/>
    <property type="match status" value="1"/>
</dbReference>
<dbReference type="Proteomes" id="UP001500751">
    <property type="component" value="Unassembled WGS sequence"/>
</dbReference>
<comment type="caution">
    <text evidence="8">The sequence shown here is derived from an EMBL/GenBank/DDBJ whole genome shotgun (WGS) entry which is preliminary data.</text>
</comment>
<feature type="transmembrane region" description="Helical" evidence="6">
    <location>
        <begin position="69"/>
        <end position="88"/>
    </location>
</feature>
<evidence type="ECO:0000256" key="3">
    <source>
        <dbReference type="ARBA" id="ARBA00022989"/>
    </source>
</evidence>
<feature type="transmembrane region" description="Helical" evidence="6">
    <location>
        <begin position="329"/>
        <end position="350"/>
    </location>
</feature>
<feature type="region of interest" description="Disordered" evidence="5">
    <location>
        <begin position="1"/>
        <end position="64"/>
    </location>
</feature>
<proteinExistence type="predicted"/>
<dbReference type="PROSITE" id="PS50850">
    <property type="entry name" value="MFS"/>
    <property type="match status" value="1"/>
</dbReference>
<comment type="subcellular location">
    <subcellularLocation>
        <location evidence="1">Cell membrane</location>
        <topology evidence="1">Multi-pass membrane protein</topology>
    </subcellularLocation>
</comment>
<feature type="transmembrane region" description="Helical" evidence="6">
    <location>
        <begin position="448"/>
        <end position="471"/>
    </location>
</feature>
<organism evidence="8 9">
    <name type="scientific">Catenulispora yoronensis</name>
    <dbReference type="NCBI Taxonomy" id="450799"/>
    <lineage>
        <taxon>Bacteria</taxon>
        <taxon>Bacillati</taxon>
        <taxon>Actinomycetota</taxon>
        <taxon>Actinomycetes</taxon>
        <taxon>Catenulisporales</taxon>
        <taxon>Catenulisporaceae</taxon>
        <taxon>Catenulispora</taxon>
    </lineage>
</organism>
<keyword evidence="9" id="KW-1185">Reference proteome</keyword>
<evidence type="ECO:0000259" key="7">
    <source>
        <dbReference type="PROSITE" id="PS50850"/>
    </source>
</evidence>
<dbReference type="Gene3D" id="1.20.1720.10">
    <property type="entry name" value="Multidrug resistance protein D"/>
    <property type="match status" value="1"/>
</dbReference>
<evidence type="ECO:0000256" key="6">
    <source>
        <dbReference type="SAM" id="Phobius"/>
    </source>
</evidence>
<keyword evidence="4 6" id="KW-0472">Membrane</keyword>
<name>A0ABP5FIY5_9ACTN</name>
<keyword evidence="3 6" id="KW-1133">Transmembrane helix</keyword>
<reference evidence="9" key="1">
    <citation type="journal article" date="2019" name="Int. J. Syst. Evol. Microbiol.">
        <title>The Global Catalogue of Microorganisms (GCM) 10K type strain sequencing project: providing services to taxonomists for standard genome sequencing and annotation.</title>
        <authorList>
            <consortium name="The Broad Institute Genomics Platform"/>
            <consortium name="The Broad Institute Genome Sequencing Center for Infectious Disease"/>
            <person name="Wu L."/>
            <person name="Ma J."/>
        </authorList>
    </citation>
    <scope>NUCLEOTIDE SEQUENCE [LARGE SCALE GENOMIC DNA]</scope>
    <source>
        <strain evidence="9">JCM 16014</strain>
    </source>
</reference>
<accession>A0ABP5FIY5</accession>
<feature type="transmembrane region" description="Helical" evidence="6">
    <location>
        <begin position="163"/>
        <end position="184"/>
    </location>
</feature>
<feature type="transmembrane region" description="Helical" evidence="6">
    <location>
        <begin position="196"/>
        <end position="220"/>
    </location>
</feature>
<evidence type="ECO:0000256" key="2">
    <source>
        <dbReference type="ARBA" id="ARBA00022692"/>
    </source>
</evidence>
<dbReference type="InterPro" id="IPR011701">
    <property type="entry name" value="MFS"/>
</dbReference>
<evidence type="ECO:0000313" key="8">
    <source>
        <dbReference type="EMBL" id="GAA2026856.1"/>
    </source>
</evidence>
<dbReference type="InterPro" id="IPR020846">
    <property type="entry name" value="MFS_dom"/>
</dbReference>
<evidence type="ECO:0000256" key="1">
    <source>
        <dbReference type="ARBA" id="ARBA00004651"/>
    </source>
</evidence>
<sequence>MHRDHAALTTGAEGNPMSEVLRGTEGRTASVSAPEPEIVNDSVSDPVSDPGAGPEAGDQGQGSAIPKGAWAVMFTVLGASMMDLLDATVMNVAAPSIRNGLGASNTEYQWISTGYVLSFSVLLIAGGRLGDIVGRRRMFMIGLTGFTVMSAVCAVAQNPAELITARLLQGSASAMMIPQGIGMIREKFGRENSQKAFAIFGPFMGLSAALGPVLGGALITYSSWRWVFVINLPVGLLALFFANKVLPTIHHRAGDRPKLDVIGLVLCSAAVGLLVYPIIQGRENHWAAWTFVMMASSAAVMAVFGIYARARHKKNLDPFLETSLFRKRAFTTGTMTIFLFFGACAAAFTVSPLLLQVSLGWSPLRAGLTGAWWSLGTIIAMAAGQAFVKKAPRRVLHAGLLTLAAGMTLSALIIRHYAGTTFTRFTDPGGEPHQIWNSGITSWNLAPALLVCGIGMGLVFAPFFGLVLSAVDDHELGSANGVISSFNQLGSAVAAALFSTLFFDKVESGGSPFPATQLIYWLAAGILVLTWALAFMVPKTARSEEEIMI</sequence>
<dbReference type="InterPro" id="IPR036259">
    <property type="entry name" value="MFS_trans_sf"/>
</dbReference>
<dbReference type="SUPFAM" id="SSF103473">
    <property type="entry name" value="MFS general substrate transporter"/>
    <property type="match status" value="1"/>
</dbReference>
<feature type="transmembrane region" description="Helical" evidence="6">
    <location>
        <begin position="518"/>
        <end position="538"/>
    </location>
</feature>
<feature type="domain" description="Major facilitator superfamily (MFS) profile" evidence="7">
    <location>
        <begin position="72"/>
        <end position="542"/>
    </location>
</feature>
<evidence type="ECO:0000313" key="9">
    <source>
        <dbReference type="Proteomes" id="UP001500751"/>
    </source>
</evidence>
<feature type="transmembrane region" description="Helical" evidence="6">
    <location>
        <begin position="285"/>
        <end position="308"/>
    </location>
</feature>
<feature type="transmembrane region" description="Helical" evidence="6">
    <location>
        <begin position="138"/>
        <end position="157"/>
    </location>
</feature>
<evidence type="ECO:0000256" key="4">
    <source>
        <dbReference type="ARBA" id="ARBA00023136"/>
    </source>
</evidence>
<feature type="transmembrane region" description="Helical" evidence="6">
    <location>
        <begin position="226"/>
        <end position="247"/>
    </location>
</feature>
<feature type="transmembrane region" description="Helical" evidence="6">
    <location>
        <begin position="395"/>
        <end position="418"/>
    </location>
</feature>